<protein>
    <submittedName>
        <fullName evidence="1">Uncharacterized protein</fullName>
    </submittedName>
</protein>
<gene>
    <name evidence="1" type="ORF">SDC9_193098</name>
</gene>
<dbReference type="Gene3D" id="2.50.20.20">
    <property type="match status" value="1"/>
</dbReference>
<dbReference type="EMBL" id="VSSQ01105514">
    <property type="protein sequence ID" value="MPN45531.1"/>
    <property type="molecule type" value="Genomic_DNA"/>
</dbReference>
<comment type="caution">
    <text evidence="1">The sequence shown here is derived from an EMBL/GenBank/DDBJ whole genome shotgun (WGS) entry which is preliminary data.</text>
</comment>
<evidence type="ECO:0000313" key="1">
    <source>
        <dbReference type="EMBL" id="MPN45531.1"/>
    </source>
</evidence>
<name>A0A645I2K4_9ZZZZ</name>
<dbReference type="AlphaFoldDB" id="A0A645I2K4"/>
<organism evidence="1">
    <name type="scientific">bioreactor metagenome</name>
    <dbReference type="NCBI Taxonomy" id="1076179"/>
    <lineage>
        <taxon>unclassified sequences</taxon>
        <taxon>metagenomes</taxon>
        <taxon>ecological metagenomes</taxon>
    </lineage>
</organism>
<accession>A0A645I2K4</accession>
<proteinExistence type="predicted"/>
<reference evidence="1" key="1">
    <citation type="submission" date="2019-08" db="EMBL/GenBank/DDBJ databases">
        <authorList>
            <person name="Kucharzyk K."/>
            <person name="Murdoch R.W."/>
            <person name="Higgins S."/>
            <person name="Loffler F."/>
        </authorList>
    </citation>
    <scope>NUCLEOTIDE SEQUENCE</scope>
</reference>
<sequence length="183" mass="21139">MGLSYSYSMEAVEEVDGQRRVLAVLEGRKSGSEAQISGDLPFINGSIELIRKSNQLYRKDALEDRWVKVPLVNLEDLETLMVEINPLSIFSFLDNTAVEYAGKGKVDGRRCRIYEAMSRGENMWLTFIWQDYNYRIWVDQKEGYLKQGEITAEHRDDSTHRLIVTVKIKDYNQPLTIEAPVQN</sequence>